<dbReference type="Proteomes" id="UP000077051">
    <property type="component" value="Unassembled WGS sequence"/>
</dbReference>
<evidence type="ECO:0000313" key="3">
    <source>
        <dbReference type="EMBL" id="OAD06988.1"/>
    </source>
</evidence>
<gene>
    <name evidence="3" type="ORF">MUCCIDRAFT_107586</name>
</gene>
<evidence type="ECO:0008006" key="5">
    <source>
        <dbReference type="Google" id="ProtNLM"/>
    </source>
</evidence>
<name>A0A168P0I3_MUCCL</name>
<protein>
    <recommendedName>
        <fullName evidence="5">Transmembrane protein 135 N-terminal domain-containing protein</fullName>
    </recommendedName>
</protein>
<feature type="transmembrane region" description="Helical" evidence="2">
    <location>
        <begin position="15"/>
        <end position="37"/>
    </location>
</feature>
<sequence length="477" mass="53724">MSSDLKPAIKTLLRAYGVGWSVTTAPALVSVLVKALLDKKSKSSAIQKAISTIIPQLLKKSITNNGFPLLIAASFGGQKFLRHAFNKKKEVLSQKAAIFWSALISVWSIRRLYPNIKTLDLTFFVLVRAFDVFAHRIYASPQVRQKVPEWTLEYGNIAIFMLASTEIIFSWFYEPERLPRSYAGWITNMSGIDDRLVKALRAIRQGEWVYGKDTGLGHLLGDYCVKLGLPRSYGDPLSGRIDCSVIHEGNPYGCEVNALNRFYKGFIKIFPVYLSVHLAPPLFFRTSRLLQNPTSSIIHILLASVRSSTFLGTYIAIIWYSICLVRTRIGHQVLGVNQTRLDDTLGPLVGAMLCGLSLLVESKHRRGEMTLYVVPRALFSFTERILSPHQKGRWWEHRVAETAENLAFAASVMVVMSAVYKDKYMVRPSIRGLMSWILKDEIKSDQHKDQIDFSGDSTPVEDDEDGDEGKALEITKK</sequence>
<dbReference type="OrthoDB" id="4021778at2759"/>
<feature type="compositionally biased region" description="Basic and acidic residues" evidence="1">
    <location>
        <begin position="468"/>
        <end position="477"/>
    </location>
</feature>
<dbReference type="PANTHER" id="PTHR12459">
    <property type="entry name" value="TRANSMEMBRANE PROTEIN 135-RELATED"/>
    <property type="match status" value="1"/>
</dbReference>
<comment type="caution">
    <text evidence="3">The sequence shown here is derived from an EMBL/GenBank/DDBJ whole genome shotgun (WGS) entry which is preliminary data.</text>
</comment>
<keyword evidence="2" id="KW-1133">Transmembrane helix</keyword>
<evidence type="ECO:0000256" key="2">
    <source>
        <dbReference type="SAM" id="Phobius"/>
    </source>
</evidence>
<feature type="region of interest" description="Disordered" evidence="1">
    <location>
        <begin position="445"/>
        <end position="477"/>
    </location>
</feature>
<dbReference type="EMBL" id="AMYB01000002">
    <property type="protein sequence ID" value="OAD06988.1"/>
    <property type="molecule type" value="Genomic_DNA"/>
</dbReference>
<reference evidence="3 4" key="1">
    <citation type="submission" date="2015-06" db="EMBL/GenBank/DDBJ databases">
        <title>Expansion of signal transduction pathways in fungi by whole-genome duplication.</title>
        <authorList>
            <consortium name="DOE Joint Genome Institute"/>
            <person name="Corrochano L.M."/>
            <person name="Kuo A."/>
            <person name="Marcet-Houben M."/>
            <person name="Polaino S."/>
            <person name="Salamov A."/>
            <person name="Villalobos J.M."/>
            <person name="Alvarez M.I."/>
            <person name="Avalos J."/>
            <person name="Benito E.P."/>
            <person name="Benoit I."/>
            <person name="Burger G."/>
            <person name="Camino L.P."/>
            <person name="Canovas D."/>
            <person name="Cerda-Olmedo E."/>
            <person name="Cheng J.-F."/>
            <person name="Dominguez A."/>
            <person name="Elias M."/>
            <person name="Eslava A.P."/>
            <person name="Glaser F."/>
            <person name="Grimwood J."/>
            <person name="Gutierrez G."/>
            <person name="Heitman J."/>
            <person name="Henrissat B."/>
            <person name="Iturriaga E.A."/>
            <person name="Lang B.F."/>
            <person name="Lavin J.L."/>
            <person name="Lee S."/>
            <person name="Li W."/>
            <person name="Lindquist E."/>
            <person name="Lopez-Garcia S."/>
            <person name="Luque E.M."/>
            <person name="Marcos A.T."/>
            <person name="Martin J."/>
            <person name="Mccluskey K."/>
            <person name="Medina H.R."/>
            <person name="Miralles-Duran A."/>
            <person name="Miyazaki A."/>
            <person name="Munoz-Torres E."/>
            <person name="Oguiza J.A."/>
            <person name="Ohm R."/>
            <person name="Olmedo M."/>
            <person name="Orejas M."/>
            <person name="Ortiz-Castellanos L."/>
            <person name="Pisabarro A.G."/>
            <person name="Rodriguez-Romero J."/>
            <person name="Ruiz-Herrera J."/>
            <person name="Ruiz-Vazquez R."/>
            <person name="Sanz C."/>
            <person name="Schackwitz W."/>
            <person name="Schmutz J."/>
            <person name="Shahriari M."/>
            <person name="Shelest E."/>
            <person name="Silva-Franco F."/>
            <person name="Soanes D."/>
            <person name="Syed K."/>
            <person name="Tagua V.G."/>
            <person name="Talbot N.J."/>
            <person name="Thon M."/>
            <person name="De Vries R.P."/>
            <person name="Wiebenga A."/>
            <person name="Yadav J.S."/>
            <person name="Braun E.L."/>
            <person name="Baker S."/>
            <person name="Garre V."/>
            <person name="Horwitz B."/>
            <person name="Torres-Martinez S."/>
            <person name="Idnurm A."/>
            <person name="Herrera-Estrella A."/>
            <person name="Gabaldon T."/>
            <person name="Grigoriev I.V."/>
        </authorList>
    </citation>
    <scope>NUCLEOTIDE SEQUENCE [LARGE SCALE GENOMIC DNA]</scope>
    <source>
        <strain evidence="3 4">CBS 277.49</strain>
    </source>
</reference>
<evidence type="ECO:0000256" key="1">
    <source>
        <dbReference type="SAM" id="MobiDB-lite"/>
    </source>
</evidence>
<keyword evidence="4" id="KW-1185">Reference proteome</keyword>
<feature type="transmembrane region" description="Helical" evidence="2">
    <location>
        <begin position="265"/>
        <end position="284"/>
    </location>
</feature>
<accession>A0A168P0I3</accession>
<proteinExistence type="predicted"/>
<dbReference type="PANTHER" id="PTHR12459:SF15">
    <property type="entry name" value="TRANSMEMBRANE PROTEIN 135"/>
    <property type="match status" value="1"/>
</dbReference>
<evidence type="ECO:0000313" key="4">
    <source>
        <dbReference type="Proteomes" id="UP000077051"/>
    </source>
</evidence>
<keyword evidence="2" id="KW-0472">Membrane</keyword>
<dbReference type="InterPro" id="IPR026749">
    <property type="entry name" value="Tmem135"/>
</dbReference>
<dbReference type="VEuPathDB" id="FungiDB:MUCCIDRAFT_107586"/>
<dbReference type="AlphaFoldDB" id="A0A168P0I3"/>
<feature type="transmembrane region" description="Helical" evidence="2">
    <location>
        <begin position="296"/>
        <end position="322"/>
    </location>
</feature>
<keyword evidence="2" id="KW-0812">Transmembrane</keyword>
<organism evidence="3 4">
    <name type="scientific">Mucor lusitanicus CBS 277.49</name>
    <dbReference type="NCBI Taxonomy" id="747725"/>
    <lineage>
        <taxon>Eukaryota</taxon>
        <taxon>Fungi</taxon>
        <taxon>Fungi incertae sedis</taxon>
        <taxon>Mucoromycota</taxon>
        <taxon>Mucoromycotina</taxon>
        <taxon>Mucoromycetes</taxon>
        <taxon>Mucorales</taxon>
        <taxon>Mucorineae</taxon>
        <taxon>Mucoraceae</taxon>
        <taxon>Mucor</taxon>
    </lineage>
</organism>